<name>A0A0B1T4S2_OESDE</name>
<accession>A0A0B1T4S2</accession>
<evidence type="ECO:0000313" key="1">
    <source>
        <dbReference type="EMBL" id="KHJ90792.1"/>
    </source>
</evidence>
<reference evidence="1 2" key="1">
    <citation type="submission" date="2014-03" db="EMBL/GenBank/DDBJ databases">
        <title>Draft genome of the hookworm Oesophagostomum dentatum.</title>
        <authorList>
            <person name="Mitreva M."/>
        </authorList>
    </citation>
    <scope>NUCLEOTIDE SEQUENCE [LARGE SCALE GENOMIC DNA]</scope>
    <source>
        <strain evidence="1 2">OD-Hann</strain>
    </source>
</reference>
<keyword evidence="2" id="KW-1185">Reference proteome</keyword>
<protein>
    <recommendedName>
        <fullName evidence="3">IBR domain protein</fullName>
    </recommendedName>
</protein>
<evidence type="ECO:0008006" key="3">
    <source>
        <dbReference type="Google" id="ProtNLM"/>
    </source>
</evidence>
<dbReference type="Proteomes" id="UP000053660">
    <property type="component" value="Unassembled WGS sequence"/>
</dbReference>
<dbReference type="CDD" id="cd20335">
    <property type="entry name" value="BRcat_RBR"/>
    <property type="match status" value="1"/>
</dbReference>
<evidence type="ECO:0000313" key="2">
    <source>
        <dbReference type="Proteomes" id="UP000053660"/>
    </source>
</evidence>
<dbReference type="AlphaFoldDB" id="A0A0B1T4S2"/>
<sequence>MPLLFQKSFAFFNCLDFPDLQFLSCAHCSASLMMLERCDFNSYSCPCCGYAFCLFCKSEPHWPMDCEQFKRWSERWDAQCLLEENSLGQDHHVSFCIECEKAFRREDRSPYDRCPYGWYDFDTEKGEYRHWHGYEKELTPNTLRLLAALGVTLEYCAECGKRSGPHTVELRRLVDKDFSVLCWEARHERFNKSEDFMRAISKMLPTKKEQCRVENLRKTILFVVENCTAWLYLTKPAECNHLKLKVSRLFRQLLAIQRSLPTTRDIFAEKLAKLERSLEEIVGMFQQCQGTM</sequence>
<dbReference type="EMBL" id="KN552649">
    <property type="protein sequence ID" value="KHJ90792.1"/>
    <property type="molecule type" value="Genomic_DNA"/>
</dbReference>
<organism evidence="1 2">
    <name type="scientific">Oesophagostomum dentatum</name>
    <name type="common">Nodular worm</name>
    <dbReference type="NCBI Taxonomy" id="61180"/>
    <lineage>
        <taxon>Eukaryota</taxon>
        <taxon>Metazoa</taxon>
        <taxon>Ecdysozoa</taxon>
        <taxon>Nematoda</taxon>
        <taxon>Chromadorea</taxon>
        <taxon>Rhabditida</taxon>
        <taxon>Rhabditina</taxon>
        <taxon>Rhabditomorpha</taxon>
        <taxon>Strongyloidea</taxon>
        <taxon>Strongylidae</taxon>
        <taxon>Oesophagostomum</taxon>
    </lineage>
</organism>
<dbReference type="PANTHER" id="PTHR31063:SF4">
    <property type="entry name" value="IBR DOMAIN-CONTAINING PROTEIN"/>
    <property type="match status" value="1"/>
</dbReference>
<dbReference type="PANTHER" id="PTHR31063">
    <property type="entry name" value="PROTEIN CBG08668"/>
    <property type="match status" value="1"/>
</dbReference>
<dbReference type="SUPFAM" id="SSF57850">
    <property type="entry name" value="RING/U-box"/>
    <property type="match status" value="1"/>
</dbReference>
<dbReference type="OrthoDB" id="5858672at2759"/>
<gene>
    <name evidence="1" type="ORF">OESDEN_09354</name>
</gene>
<proteinExistence type="predicted"/>